<evidence type="ECO:0000313" key="2">
    <source>
        <dbReference type="Proteomes" id="UP001151760"/>
    </source>
</evidence>
<dbReference type="Proteomes" id="UP001151760">
    <property type="component" value="Unassembled WGS sequence"/>
</dbReference>
<dbReference type="EMBL" id="BQNB010011509">
    <property type="protein sequence ID" value="GJS91484.1"/>
    <property type="molecule type" value="Genomic_DNA"/>
</dbReference>
<reference evidence="1" key="1">
    <citation type="journal article" date="2022" name="Int. J. Mol. Sci.">
        <title>Draft Genome of Tanacetum Coccineum: Genomic Comparison of Closely Related Tanacetum-Family Plants.</title>
        <authorList>
            <person name="Yamashiro T."/>
            <person name="Shiraishi A."/>
            <person name="Nakayama K."/>
            <person name="Satake H."/>
        </authorList>
    </citation>
    <scope>NUCLEOTIDE SEQUENCE</scope>
</reference>
<reference evidence="1" key="2">
    <citation type="submission" date="2022-01" db="EMBL/GenBank/DDBJ databases">
        <authorList>
            <person name="Yamashiro T."/>
            <person name="Shiraishi A."/>
            <person name="Satake H."/>
            <person name="Nakayama K."/>
        </authorList>
    </citation>
    <scope>NUCLEOTIDE SEQUENCE</scope>
</reference>
<proteinExistence type="predicted"/>
<evidence type="ECO:0000313" key="1">
    <source>
        <dbReference type="EMBL" id="GJS91484.1"/>
    </source>
</evidence>
<comment type="caution">
    <text evidence="1">The sequence shown here is derived from an EMBL/GenBank/DDBJ whole genome shotgun (WGS) entry which is preliminary data.</text>
</comment>
<organism evidence="1 2">
    <name type="scientific">Tanacetum coccineum</name>
    <dbReference type="NCBI Taxonomy" id="301880"/>
    <lineage>
        <taxon>Eukaryota</taxon>
        <taxon>Viridiplantae</taxon>
        <taxon>Streptophyta</taxon>
        <taxon>Embryophyta</taxon>
        <taxon>Tracheophyta</taxon>
        <taxon>Spermatophyta</taxon>
        <taxon>Magnoliopsida</taxon>
        <taxon>eudicotyledons</taxon>
        <taxon>Gunneridae</taxon>
        <taxon>Pentapetalae</taxon>
        <taxon>asterids</taxon>
        <taxon>campanulids</taxon>
        <taxon>Asterales</taxon>
        <taxon>Asteraceae</taxon>
        <taxon>Asteroideae</taxon>
        <taxon>Anthemideae</taxon>
        <taxon>Anthemidinae</taxon>
        <taxon>Tanacetum</taxon>
    </lineage>
</organism>
<gene>
    <name evidence="1" type="ORF">Tco_0774120</name>
</gene>
<name>A0ABQ4ZMR1_9ASTR</name>
<keyword evidence="2" id="KW-1185">Reference proteome</keyword>
<protein>
    <recommendedName>
        <fullName evidence="3">Reverse transcriptase domain-containing protein</fullName>
    </recommendedName>
</protein>
<sequence length="319" mass="37059">MGEEDIKLNPLIDVDNLVPILRVSGKPLDSLDPILETFKMTITDPLFDFNYEFTLNFDNPILDIQNKESGESETDTIMDELTKMEYLILKLSLFMYSRDFGDIPPEIVPSVPHGRINSGDELSLDHFVEIPSSEIKVHIKVLSVLWRNRLSIPDGSLPLSRTNYESWSQPNPIDYRERKIDCKFLPVDRSRPFMSLEPQGIHSELPLEGGVLKDQKGPRTYRILVTLSKKRYTMQMFVSTNIMLQGLPKDIYKLINHNIEAKAIWDNIKMLLAGSELTKEDRESQLYDEFERFKMLPGENINEYYVRFHKRSNNIELSE</sequence>
<evidence type="ECO:0008006" key="3">
    <source>
        <dbReference type="Google" id="ProtNLM"/>
    </source>
</evidence>
<accession>A0ABQ4ZMR1</accession>